<sequence>MIFRPSLYFAGLYLSSVALAETVCIVGAGPAGLTVAKGLEDKGYQTIVFDKNPHFGGKCQSYYDDKGIYHPMGALLYAPETYKQTLPIIKASGVRSLPLSYDIPLVIYNDNGTTKEQKFKLSDVTKQPRFKAEIDKYNRLWTQSAPKLIIGYTHGVEDLTMSTFDWLKANDLPLLLLLFLNGMAPYGYGDMRETPILYMLTLFTPDILAFFAAQRDGYVVDFQKVFEQYAKTINSTFHLNSAITKIDRHGSPTITYLVNGSTIAVTQHCDKLVLAFPPVIRALNDAHLDVSSAEQSVFSPVGVTKYWSGAVSMITPGATAFASFQTLLGFLGRNATFDQLESALPEAKGAPIAFLSLFNVSSIATTWSWGKYRSNQTLAEARSLLKTVLSKVNKRHPGDSTSPSTPITEEDIKEFKEWDYFPHYDKTDLDSGVYMRLDSLQGQQNTYYASGLNGFEAVEFAIRAGNDIVERITKSTTAQITIPGQGTQESWALNVIPEQ</sequence>
<dbReference type="GO" id="GO:0016491">
    <property type="term" value="F:oxidoreductase activity"/>
    <property type="evidence" value="ECO:0007669"/>
    <property type="project" value="TreeGrafter"/>
</dbReference>
<dbReference type="InterPro" id="IPR036188">
    <property type="entry name" value="FAD/NAD-bd_sf"/>
</dbReference>
<name>A0A9P5PAP9_9AGAR</name>
<protein>
    <submittedName>
        <fullName evidence="2">FAD/NAD-P-binding domain-containing protein</fullName>
    </submittedName>
</protein>
<keyword evidence="3" id="KW-1185">Reference proteome</keyword>
<dbReference type="PRINTS" id="PR00419">
    <property type="entry name" value="ADXRDTASE"/>
</dbReference>
<evidence type="ECO:0000313" key="2">
    <source>
        <dbReference type="EMBL" id="KAF9060383.1"/>
    </source>
</evidence>
<dbReference type="EMBL" id="JADNRY010000246">
    <property type="protein sequence ID" value="KAF9060383.1"/>
    <property type="molecule type" value="Genomic_DNA"/>
</dbReference>
<dbReference type="Gene3D" id="3.50.50.60">
    <property type="entry name" value="FAD/NAD(P)-binding domain"/>
    <property type="match status" value="1"/>
</dbReference>
<evidence type="ECO:0000313" key="3">
    <source>
        <dbReference type="Proteomes" id="UP000772434"/>
    </source>
</evidence>
<dbReference type="SUPFAM" id="SSF51905">
    <property type="entry name" value="FAD/NAD(P)-binding domain"/>
    <property type="match status" value="1"/>
</dbReference>
<dbReference type="Proteomes" id="UP000772434">
    <property type="component" value="Unassembled WGS sequence"/>
</dbReference>
<gene>
    <name evidence="2" type="ORF">BDP27DRAFT_1430140</name>
</gene>
<feature type="chain" id="PRO_5040131898" evidence="1">
    <location>
        <begin position="21"/>
        <end position="499"/>
    </location>
</feature>
<feature type="signal peptide" evidence="1">
    <location>
        <begin position="1"/>
        <end position="20"/>
    </location>
</feature>
<comment type="caution">
    <text evidence="2">The sequence shown here is derived from an EMBL/GenBank/DDBJ whole genome shotgun (WGS) entry which is preliminary data.</text>
</comment>
<dbReference type="OrthoDB" id="5046242at2759"/>
<keyword evidence="1" id="KW-0732">Signal</keyword>
<accession>A0A9P5PAP9</accession>
<evidence type="ECO:0000256" key="1">
    <source>
        <dbReference type="SAM" id="SignalP"/>
    </source>
</evidence>
<dbReference type="InterPro" id="IPR050464">
    <property type="entry name" value="Zeta_carotene_desat/Oxidored"/>
</dbReference>
<proteinExistence type="predicted"/>
<dbReference type="Gene3D" id="1.10.405.20">
    <property type="match status" value="1"/>
</dbReference>
<dbReference type="PANTHER" id="PTHR42923">
    <property type="entry name" value="PROTOPORPHYRINOGEN OXIDASE"/>
    <property type="match status" value="1"/>
</dbReference>
<dbReference type="AlphaFoldDB" id="A0A9P5PAP9"/>
<dbReference type="Gene3D" id="3.30.70.1990">
    <property type="match status" value="1"/>
</dbReference>
<reference evidence="2" key="1">
    <citation type="submission" date="2020-11" db="EMBL/GenBank/DDBJ databases">
        <authorList>
            <consortium name="DOE Joint Genome Institute"/>
            <person name="Ahrendt S."/>
            <person name="Riley R."/>
            <person name="Andreopoulos W."/>
            <person name="Labutti K."/>
            <person name="Pangilinan J."/>
            <person name="Ruiz-Duenas F.J."/>
            <person name="Barrasa J.M."/>
            <person name="Sanchez-Garcia M."/>
            <person name="Camarero S."/>
            <person name="Miyauchi S."/>
            <person name="Serrano A."/>
            <person name="Linde D."/>
            <person name="Babiker R."/>
            <person name="Drula E."/>
            <person name="Ayuso-Fernandez I."/>
            <person name="Pacheco R."/>
            <person name="Padilla G."/>
            <person name="Ferreira P."/>
            <person name="Barriuso J."/>
            <person name="Kellner H."/>
            <person name="Castanera R."/>
            <person name="Alfaro M."/>
            <person name="Ramirez L."/>
            <person name="Pisabarro A.G."/>
            <person name="Kuo A."/>
            <person name="Tritt A."/>
            <person name="Lipzen A."/>
            <person name="He G."/>
            <person name="Yan M."/>
            <person name="Ng V."/>
            <person name="Cullen D."/>
            <person name="Martin F."/>
            <person name="Rosso M.-N."/>
            <person name="Henrissat B."/>
            <person name="Hibbett D."/>
            <person name="Martinez A.T."/>
            <person name="Grigoriev I.V."/>
        </authorList>
    </citation>
    <scope>NUCLEOTIDE SEQUENCE</scope>
    <source>
        <strain evidence="2">AH 40177</strain>
    </source>
</reference>
<organism evidence="2 3">
    <name type="scientific">Rhodocollybia butyracea</name>
    <dbReference type="NCBI Taxonomy" id="206335"/>
    <lineage>
        <taxon>Eukaryota</taxon>
        <taxon>Fungi</taxon>
        <taxon>Dikarya</taxon>
        <taxon>Basidiomycota</taxon>
        <taxon>Agaricomycotina</taxon>
        <taxon>Agaricomycetes</taxon>
        <taxon>Agaricomycetidae</taxon>
        <taxon>Agaricales</taxon>
        <taxon>Marasmiineae</taxon>
        <taxon>Omphalotaceae</taxon>
        <taxon>Rhodocollybia</taxon>
    </lineage>
</organism>
<dbReference type="Pfam" id="PF13450">
    <property type="entry name" value="NAD_binding_8"/>
    <property type="match status" value="1"/>
</dbReference>